<accession>A0A1V9X175</accession>
<evidence type="ECO:0000313" key="3">
    <source>
        <dbReference type="Proteomes" id="UP000192247"/>
    </source>
</evidence>
<feature type="region of interest" description="Disordered" evidence="1">
    <location>
        <begin position="514"/>
        <end position="549"/>
    </location>
</feature>
<feature type="compositionally biased region" description="Basic and acidic residues" evidence="1">
    <location>
        <begin position="533"/>
        <end position="549"/>
    </location>
</feature>
<feature type="compositionally biased region" description="Polar residues" evidence="1">
    <location>
        <begin position="282"/>
        <end position="294"/>
    </location>
</feature>
<dbReference type="EMBL" id="MNPL01029360">
    <property type="protein sequence ID" value="OQR67279.1"/>
    <property type="molecule type" value="Genomic_DNA"/>
</dbReference>
<feature type="compositionally biased region" description="Polar residues" evidence="1">
    <location>
        <begin position="162"/>
        <end position="180"/>
    </location>
</feature>
<keyword evidence="3" id="KW-1185">Reference proteome</keyword>
<organism evidence="2 3">
    <name type="scientific">Tropilaelaps mercedesae</name>
    <dbReference type="NCBI Taxonomy" id="418985"/>
    <lineage>
        <taxon>Eukaryota</taxon>
        <taxon>Metazoa</taxon>
        <taxon>Ecdysozoa</taxon>
        <taxon>Arthropoda</taxon>
        <taxon>Chelicerata</taxon>
        <taxon>Arachnida</taxon>
        <taxon>Acari</taxon>
        <taxon>Parasitiformes</taxon>
        <taxon>Mesostigmata</taxon>
        <taxon>Gamasina</taxon>
        <taxon>Dermanyssoidea</taxon>
        <taxon>Laelapidae</taxon>
        <taxon>Tropilaelaps</taxon>
    </lineage>
</organism>
<evidence type="ECO:0000313" key="2">
    <source>
        <dbReference type="EMBL" id="OQR67279.1"/>
    </source>
</evidence>
<evidence type="ECO:0000256" key="1">
    <source>
        <dbReference type="SAM" id="MobiDB-lite"/>
    </source>
</evidence>
<name>A0A1V9X175_9ACAR</name>
<feature type="region of interest" description="Disordered" evidence="1">
    <location>
        <begin position="162"/>
        <end position="186"/>
    </location>
</feature>
<dbReference type="Proteomes" id="UP000192247">
    <property type="component" value="Unassembled WGS sequence"/>
</dbReference>
<reference evidence="2 3" key="1">
    <citation type="journal article" date="2017" name="Gigascience">
        <title>Draft genome of the honey bee ectoparasitic mite, Tropilaelaps mercedesae, is shaped by the parasitic life history.</title>
        <authorList>
            <person name="Dong X."/>
            <person name="Armstrong S.D."/>
            <person name="Xia D."/>
            <person name="Makepeace B.L."/>
            <person name="Darby A.C."/>
            <person name="Kadowaki T."/>
        </authorList>
    </citation>
    <scope>NUCLEOTIDE SEQUENCE [LARGE SCALE GENOMIC DNA]</scope>
    <source>
        <strain evidence="2">Wuxi-XJTLU</strain>
    </source>
</reference>
<feature type="compositionally biased region" description="Polar residues" evidence="1">
    <location>
        <begin position="312"/>
        <end position="322"/>
    </location>
</feature>
<proteinExistence type="predicted"/>
<gene>
    <name evidence="2" type="ORF">BIW11_13616</name>
</gene>
<dbReference type="InParanoid" id="A0A1V9X175"/>
<protein>
    <submittedName>
        <fullName evidence="2">Uncharacterized protein</fullName>
    </submittedName>
</protein>
<sequence length="653" mass="70880">MASQEDSKWQEVRYPPMVNADGEPTRLYPYQCNICCLFLTAGIDALEDHVAEHRSKLRARLEALQHEESGEAGHMWDYLGGPPSTSSIPMLSSQQHIHAYPQNIEAQSAWYSASGNRANSWPPPPQSHGAISAAGPVPAGLLQGLPYGGSSTTGRMVYTGTGAPSSYTSHSESQLGQVSGPSEDGSVTELQDAAYRNVYIPNTADVHIDHVYLSGGDNGAGSGGGRNVMYYGASYGPSTELHRHYRLQAQPDQRYTSNSGYDQQDGQPAFPAKRARLLETPVSVQSTTAPTSFTDPPHPDGQVDSVEPEDPLQTQAQQQDGSVDTYAELTATQSSNNNTCQHLPTKVDGQWNQSGQTRMFPVHETVDVTTIPDSPSASIIEQPMEQHLNVKRDPEHITDNPSQHPPPPSLTPVVAATPNGNSSRSRNHGESAALTTDSGCFERSDTYLPMGSTTSELPHSSHTVDIQQQDAQSWIKFLGQCSEAGSKQHEELYATDTVSECTMSSRTHFSMKVELRQDGSTTTEGGGETAIDELQRSKEESHPERTDKFRTNAEAVEPEEIRRSSEEVRIDVNASSSATKTQAEEIIDAILNSACVKEEETEQGEYKAVKLCPQLSAGHNIIAKAEQNVEFSSEAIESIERKAAGTSVEPENN</sequence>
<feature type="region of interest" description="Disordered" evidence="1">
    <location>
        <begin position="282"/>
        <end position="322"/>
    </location>
</feature>
<feature type="compositionally biased region" description="Polar residues" evidence="1">
    <location>
        <begin position="451"/>
        <end position="465"/>
    </location>
</feature>
<feature type="region of interest" description="Disordered" evidence="1">
    <location>
        <begin position="394"/>
        <end position="465"/>
    </location>
</feature>
<dbReference type="OrthoDB" id="10587965at2759"/>
<dbReference type="AlphaFoldDB" id="A0A1V9X175"/>
<comment type="caution">
    <text evidence="2">The sequence shown here is derived from an EMBL/GenBank/DDBJ whole genome shotgun (WGS) entry which is preliminary data.</text>
</comment>